<evidence type="ECO:0000256" key="2">
    <source>
        <dbReference type="ARBA" id="ARBA00023002"/>
    </source>
</evidence>
<reference evidence="3 4" key="1">
    <citation type="submission" date="2021-06" db="EMBL/GenBank/DDBJ databases">
        <authorList>
            <person name="Lee D.H."/>
        </authorList>
    </citation>
    <scope>NUCLEOTIDE SEQUENCE [LARGE SCALE GENOMIC DNA]</scope>
    <source>
        <strain evidence="3 4">MMS21-HV4-11</strain>
    </source>
</reference>
<dbReference type="CDD" id="cd05233">
    <property type="entry name" value="SDR_c"/>
    <property type="match status" value="1"/>
</dbReference>
<keyword evidence="4" id="KW-1185">Reference proteome</keyword>
<evidence type="ECO:0000313" key="4">
    <source>
        <dbReference type="Proteomes" id="UP000727907"/>
    </source>
</evidence>
<dbReference type="PANTHER" id="PTHR43669:SF6">
    <property type="entry name" value="DECAPRENYLPHOSPHORYL-2-KETO-BETA-D-ERYTHRO-PENTOSE REDUCTASE"/>
    <property type="match status" value="1"/>
</dbReference>
<comment type="caution">
    <text evidence="3">The sequence shown here is derived from an EMBL/GenBank/DDBJ whole genome shotgun (WGS) entry which is preliminary data.</text>
</comment>
<sequence>MDQKKRIVVVGATSSIAEHCCRLWVQKGPVELILVARNVALAERIATDLRARGGAVDVSVETMDFLSVPAIAEAVARWTTQAPVDIALIAHGVLSPQLPCQEDLARAHEALEVNGVSPVLFAEAFAGAMERAGNGTIALIGSVAGDRGRRANYVYGASKALMDRYAQGLQHRFAATGVKVVLIKPGPTDTPMTAQYKAQGRKLASVESVAEGTVNAIERGTPVAYLPRKWQLIMFVVRNLPNFIFNRLNI</sequence>
<gene>
    <name evidence="3" type="ORF">KQ910_17050</name>
</gene>
<organism evidence="3 4">
    <name type="scientific">Reyranella humidisoli</name>
    <dbReference type="NCBI Taxonomy" id="2849149"/>
    <lineage>
        <taxon>Bacteria</taxon>
        <taxon>Pseudomonadati</taxon>
        <taxon>Pseudomonadota</taxon>
        <taxon>Alphaproteobacteria</taxon>
        <taxon>Hyphomicrobiales</taxon>
        <taxon>Reyranellaceae</taxon>
        <taxon>Reyranella</taxon>
    </lineage>
</organism>
<evidence type="ECO:0000256" key="1">
    <source>
        <dbReference type="ARBA" id="ARBA00006484"/>
    </source>
</evidence>
<evidence type="ECO:0000313" key="3">
    <source>
        <dbReference type="EMBL" id="MBU8875486.1"/>
    </source>
</evidence>
<dbReference type="EMBL" id="JAHOPB010000001">
    <property type="protein sequence ID" value="MBU8875486.1"/>
    <property type="molecule type" value="Genomic_DNA"/>
</dbReference>
<accession>A0ABS6ILL2</accession>
<keyword evidence="2" id="KW-0560">Oxidoreductase</keyword>
<dbReference type="Pfam" id="PF00106">
    <property type="entry name" value="adh_short"/>
    <property type="match status" value="1"/>
</dbReference>
<proteinExistence type="inferred from homology"/>
<dbReference type="Proteomes" id="UP000727907">
    <property type="component" value="Unassembled WGS sequence"/>
</dbReference>
<dbReference type="PANTHER" id="PTHR43669">
    <property type="entry name" value="5-KETO-D-GLUCONATE 5-REDUCTASE"/>
    <property type="match status" value="1"/>
</dbReference>
<dbReference type="InterPro" id="IPR002347">
    <property type="entry name" value="SDR_fam"/>
</dbReference>
<name>A0ABS6ILL2_9HYPH</name>
<comment type="similarity">
    <text evidence="1">Belongs to the short-chain dehydrogenases/reductases (SDR) family.</text>
</comment>
<dbReference type="RefSeq" id="WP_216962799.1">
    <property type="nucleotide sequence ID" value="NZ_JAHOPB010000001.1"/>
</dbReference>
<protein>
    <submittedName>
        <fullName evidence="3">SDR family NAD(P)-dependent oxidoreductase</fullName>
    </submittedName>
</protein>